<dbReference type="Proteomes" id="UP000694388">
    <property type="component" value="Unplaced"/>
</dbReference>
<feature type="domain" description="Rab-GAP TBC" evidence="2">
    <location>
        <begin position="459"/>
        <end position="669"/>
    </location>
</feature>
<sequence length="787" mass="89081">MSFGHLLRRASTLLSTELLGTSESSAHKQGGIVYSKNNVCVHPPEELNAGKELHYPGYLCIQKEGGHDGSLLLSWIPNSRIRREDEEALRYITPDGSPIHRANHSEATRRRKTIAGISTLTERTPATSATNRLGLSLDSALLLQSLNKLDSLPISNSSSFPEVSVTSQESQHNTGGFCEKELSLCALTSLDSRDDHDRALDICFPEGTLCSRSKENYEPFTSEICQQNQPAMKPVHWTFAGRLSHPDTQTTGSQSWTPSDLVIPLTNGSQTMHSTSDTFDAFSSSFESMDFGELNRFFSQSNGGNTPEHETKPGMKKNEDIDLKEREQLHAVFSVDLGHMKSLRIFFSDCIESCGHLVVASRESQYKIFHFHHGGLARLAQVLNNWHQCTASSPLEKALEGDGYLQFIIADSAIPHEVGEHPEEGWYPRLSRSLWLQHMDEEGHVMEDYKIRRLIFFAGMDPEMRGEVWPFLLKAYEFQSSSADREKLRLIGSNEYAELQRKRLSMSQEEQEEFWKNVQYTVDRDVVRTDRRKPFYKGEDNPNVEMMRCILLNFAVHSPAVGYTQGMSDLLAPVLAEVLDEADTFRCFVGLMQGTIFCSTPCDEDMERQLTFLREFLHLVLPEFYNHLESLGEDGLQLLFCHRWLLLCFKREFQESEALRMWEACWAHHQTDYFHLFICLAIVALYGGEPVDKKLSADATLLYFTNLAMHMNGEHVLVKARGLLHHFRLMPRIPCTLHGLCLRCSPGVWDSGYMPAVECMGKHPEGFPCQYSPPSPASPVPTLPGIC</sequence>
<evidence type="ECO:0000313" key="4">
    <source>
        <dbReference type="Proteomes" id="UP000694388"/>
    </source>
</evidence>
<dbReference type="Gene3D" id="1.10.8.270">
    <property type="entry name" value="putative rabgap domain of human tbc1 domain family member 14 like domains"/>
    <property type="match status" value="1"/>
</dbReference>
<dbReference type="Pfam" id="PF00566">
    <property type="entry name" value="RabGAP-TBC"/>
    <property type="match status" value="1"/>
</dbReference>
<dbReference type="FunFam" id="1.10.8.270:FF:000017">
    <property type="entry name" value="TBC1 domain family member 16"/>
    <property type="match status" value="1"/>
</dbReference>
<name>A0A8C4QRY3_EPTBU</name>
<reference evidence="3" key="1">
    <citation type="submission" date="2025-08" db="UniProtKB">
        <authorList>
            <consortium name="Ensembl"/>
        </authorList>
    </citation>
    <scope>IDENTIFICATION</scope>
</reference>
<dbReference type="Gene3D" id="1.10.472.80">
    <property type="entry name" value="Ypt/Rab-GAP domain of gyp1p, domain 3"/>
    <property type="match status" value="1"/>
</dbReference>
<evidence type="ECO:0000259" key="2">
    <source>
        <dbReference type="PROSITE" id="PS50086"/>
    </source>
</evidence>
<dbReference type="AlphaFoldDB" id="A0A8C4QRY3"/>
<proteinExistence type="predicted"/>
<dbReference type="SUPFAM" id="SSF47923">
    <property type="entry name" value="Ypt/Rab-GAP domain of gyp1p"/>
    <property type="match status" value="2"/>
</dbReference>
<dbReference type="GeneTree" id="ENSGT00940000158541"/>
<dbReference type="Ensembl" id="ENSEBUT00000019140.1">
    <property type="protein sequence ID" value="ENSEBUP00000018563.1"/>
    <property type="gene ID" value="ENSEBUG00000011583.1"/>
</dbReference>
<dbReference type="GO" id="GO:0005096">
    <property type="term" value="F:GTPase activator activity"/>
    <property type="evidence" value="ECO:0007669"/>
    <property type="project" value="UniProtKB-KW"/>
</dbReference>
<keyword evidence="4" id="KW-1185">Reference proteome</keyword>
<dbReference type="OMA" id="EHKEFWR"/>
<dbReference type="GO" id="GO:0005769">
    <property type="term" value="C:early endosome"/>
    <property type="evidence" value="ECO:0007669"/>
    <property type="project" value="TreeGrafter"/>
</dbReference>
<dbReference type="PROSITE" id="PS50086">
    <property type="entry name" value="TBC_RABGAP"/>
    <property type="match status" value="1"/>
</dbReference>
<protein>
    <submittedName>
        <fullName evidence="3">TBC1 domain family, member 16</fullName>
    </submittedName>
</protein>
<organism evidence="3 4">
    <name type="scientific">Eptatretus burgeri</name>
    <name type="common">Inshore hagfish</name>
    <dbReference type="NCBI Taxonomy" id="7764"/>
    <lineage>
        <taxon>Eukaryota</taxon>
        <taxon>Metazoa</taxon>
        <taxon>Chordata</taxon>
        <taxon>Craniata</taxon>
        <taxon>Vertebrata</taxon>
        <taxon>Cyclostomata</taxon>
        <taxon>Myxini</taxon>
        <taxon>Myxiniformes</taxon>
        <taxon>Myxinidae</taxon>
        <taxon>Eptatretinae</taxon>
        <taxon>Eptatretus</taxon>
    </lineage>
</organism>
<dbReference type="Gene3D" id="2.30.29.230">
    <property type="match status" value="1"/>
</dbReference>
<dbReference type="SMART" id="SM00164">
    <property type="entry name" value="TBC"/>
    <property type="match status" value="1"/>
</dbReference>
<dbReference type="InterPro" id="IPR000195">
    <property type="entry name" value="Rab-GAP-TBC_dom"/>
</dbReference>
<dbReference type="PANTHER" id="PTHR22957">
    <property type="entry name" value="TBC1 DOMAIN FAMILY MEMBER GTPASE-ACTIVATING PROTEIN"/>
    <property type="match status" value="1"/>
</dbReference>
<evidence type="ECO:0000256" key="1">
    <source>
        <dbReference type="ARBA" id="ARBA00022468"/>
    </source>
</evidence>
<dbReference type="PANTHER" id="PTHR22957:SF547">
    <property type="entry name" value="TBC1 DOMAIN FAMILY MEMBER 16"/>
    <property type="match status" value="1"/>
</dbReference>
<dbReference type="FunFam" id="1.10.472.80:FF:000020">
    <property type="entry name" value="TBC1 domain family, member 16"/>
    <property type="match status" value="1"/>
</dbReference>
<accession>A0A8C4QRY3</accession>
<evidence type="ECO:0000313" key="3">
    <source>
        <dbReference type="Ensembl" id="ENSEBUP00000018563.1"/>
    </source>
</evidence>
<dbReference type="InterPro" id="IPR035969">
    <property type="entry name" value="Rab-GAP_TBC_sf"/>
</dbReference>
<keyword evidence="1" id="KW-0343">GTPase activation</keyword>
<reference evidence="3" key="2">
    <citation type="submission" date="2025-09" db="UniProtKB">
        <authorList>
            <consortium name="Ensembl"/>
        </authorList>
    </citation>
    <scope>IDENTIFICATION</scope>
</reference>